<name>A0A1Y5X347_KIBAR</name>
<keyword evidence="1" id="KW-0812">Transmembrane</keyword>
<reference evidence="2 3" key="1">
    <citation type="submission" date="2017-04" db="EMBL/GenBank/DDBJ databases">
        <authorList>
            <person name="Afonso C.L."/>
            <person name="Miller P.J."/>
            <person name="Scott M.A."/>
            <person name="Spackman E."/>
            <person name="Goraichik I."/>
            <person name="Dimitrov K.M."/>
            <person name="Suarez D.L."/>
            <person name="Swayne D.E."/>
        </authorList>
    </citation>
    <scope>NUCLEOTIDE SEQUENCE [LARGE SCALE GENOMIC DNA]</scope>
    <source>
        <strain evidence="2 3">DSM 43828</strain>
    </source>
</reference>
<accession>A0A1Y5X347</accession>
<dbReference type="EMBL" id="FWXV01000001">
    <property type="protein sequence ID" value="SMC67108.1"/>
    <property type="molecule type" value="Genomic_DNA"/>
</dbReference>
<protein>
    <submittedName>
        <fullName evidence="2">Uncharacterized protein</fullName>
    </submittedName>
</protein>
<sequence length="169" mass="18834">MTQAASPEPTEEFQRFQLQQAIETVRHQTSLMVQLTGFCTALDSALLAYGIVQGKAILVLMAAVVPLILAFAQRDIVRHVIPFAFVALQLESALQGGKTALITTYVRTQMPRVFSQMEPHLHEPMDSDFARTIRRGFWNAGMRKAMIVIAVLQLAGFALCITVFRMKLV</sequence>
<dbReference type="Proteomes" id="UP000192674">
    <property type="component" value="Unassembled WGS sequence"/>
</dbReference>
<keyword evidence="3" id="KW-1185">Reference proteome</keyword>
<dbReference type="AlphaFoldDB" id="A0A1Y5X347"/>
<gene>
    <name evidence="2" type="ORF">SAMN05661093_01381</name>
</gene>
<proteinExistence type="predicted"/>
<evidence type="ECO:0000256" key="1">
    <source>
        <dbReference type="SAM" id="Phobius"/>
    </source>
</evidence>
<evidence type="ECO:0000313" key="2">
    <source>
        <dbReference type="EMBL" id="SMC67108.1"/>
    </source>
</evidence>
<evidence type="ECO:0000313" key="3">
    <source>
        <dbReference type="Proteomes" id="UP000192674"/>
    </source>
</evidence>
<keyword evidence="1" id="KW-0472">Membrane</keyword>
<organism evidence="2 3">
    <name type="scientific">Kibdelosporangium aridum</name>
    <dbReference type="NCBI Taxonomy" id="2030"/>
    <lineage>
        <taxon>Bacteria</taxon>
        <taxon>Bacillati</taxon>
        <taxon>Actinomycetota</taxon>
        <taxon>Actinomycetes</taxon>
        <taxon>Pseudonocardiales</taxon>
        <taxon>Pseudonocardiaceae</taxon>
        <taxon>Kibdelosporangium</taxon>
    </lineage>
</organism>
<feature type="transmembrane region" description="Helical" evidence="1">
    <location>
        <begin position="145"/>
        <end position="164"/>
    </location>
</feature>
<keyword evidence="1" id="KW-1133">Transmembrane helix</keyword>
<feature type="transmembrane region" description="Helical" evidence="1">
    <location>
        <begin position="46"/>
        <end position="72"/>
    </location>
</feature>